<evidence type="ECO:0000313" key="2">
    <source>
        <dbReference type="EMBL" id="BCL26716.1"/>
    </source>
</evidence>
<organism evidence="2 3">
    <name type="scientific">Streptomyces aurantiacus</name>
    <dbReference type="NCBI Taxonomy" id="47760"/>
    <lineage>
        <taxon>Bacteria</taxon>
        <taxon>Bacillati</taxon>
        <taxon>Actinomycetota</taxon>
        <taxon>Actinomycetes</taxon>
        <taxon>Kitasatosporales</taxon>
        <taxon>Streptomycetaceae</taxon>
        <taxon>Streptomyces</taxon>
        <taxon>Streptomyces aurantiacus group</taxon>
    </lineage>
</organism>
<proteinExistence type="predicted"/>
<keyword evidence="3" id="KW-1185">Reference proteome</keyword>
<protein>
    <submittedName>
        <fullName evidence="2">Uncharacterized protein</fullName>
    </submittedName>
</protein>
<feature type="region of interest" description="Disordered" evidence="1">
    <location>
        <begin position="1"/>
        <end position="63"/>
    </location>
</feature>
<name>A0A7G1NYV7_9ACTN</name>
<feature type="compositionally biased region" description="Basic and acidic residues" evidence="1">
    <location>
        <begin position="39"/>
        <end position="49"/>
    </location>
</feature>
<reference evidence="2 3" key="1">
    <citation type="journal article" date="2014" name="Int. J. Syst. Evol. Microbiol.">
        <title>Complete genome sequence of Corynebacterium casei LMG S-19264T (=DSM 44701T), isolated from a smear-ripened cheese.</title>
        <authorList>
            <consortium name="US DOE Joint Genome Institute (JGI-PGF)"/>
            <person name="Walter F."/>
            <person name="Albersmeier A."/>
            <person name="Kalinowski J."/>
            <person name="Ruckert C."/>
        </authorList>
    </citation>
    <scope>NUCLEOTIDE SEQUENCE [LARGE SCALE GENOMIC DNA]</scope>
    <source>
        <strain evidence="2 3">JCM 4677</strain>
    </source>
</reference>
<dbReference type="Proteomes" id="UP000516444">
    <property type="component" value="Chromosome"/>
</dbReference>
<evidence type="ECO:0000256" key="1">
    <source>
        <dbReference type="SAM" id="MobiDB-lite"/>
    </source>
</evidence>
<dbReference type="AlphaFoldDB" id="A0A7G1NYV7"/>
<feature type="compositionally biased region" description="Acidic residues" evidence="1">
    <location>
        <begin position="50"/>
        <end position="63"/>
    </location>
</feature>
<sequence>MLVPSPSQRLTVSPSHTPPFGGGEMRMRDYTMCEGRPAMARDRGGRTDDYDADNADDADGALP</sequence>
<feature type="compositionally biased region" description="Polar residues" evidence="1">
    <location>
        <begin position="1"/>
        <end position="15"/>
    </location>
</feature>
<accession>A0A7G1NYV7</accession>
<evidence type="ECO:0000313" key="3">
    <source>
        <dbReference type="Proteomes" id="UP000516444"/>
    </source>
</evidence>
<dbReference type="EMBL" id="AP023440">
    <property type="protein sequence ID" value="BCL26716.1"/>
    <property type="molecule type" value="Genomic_DNA"/>
</dbReference>
<gene>
    <name evidence="2" type="ORF">GCM10017557_15750</name>
</gene>
<dbReference type="KEGG" id="sgm:GCM10017557_15750"/>